<dbReference type="FunFam" id="3.40.250.10:FF:000035">
    <property type="entry name" value="Thiosulfate sulfurtransferase"/>
    <property type="match status" value="1"/>
</dbReference>
<gene>
    <name evidence="4" type="ORF">IFO71_12470</name>
</gene>
<dbReference type="CDD" id="cd01449">
    <property type="entry name" value="TST_Repeat_2"/>
    <property type="match status" value="1"/>
</dbReference>
<reference evidence="4 5" key="1">
    <citation type="submission" date="2020-09" db="EMBL/GenBank/DDBJ databases">
        <title>Pseudoxanthomonas sp. CAU 1598 isolated from sand of Yaerae Beach.</title>
        <authorList>
            <person name="Kim W."/>
        </authorList>
    </citation>
    <scope>NUCLEOTIDE SEQUENCE [LARGE SCALE GENOMIC DNA]</scope>
    <source>
        <strain evidence="4 5">CAU 1598</strain>
    </source>
</reference>
<sequence>MHCKTLISCDELRAALGNQPLVVVDCRHDLRDSRAGEAAYLEGHIPGAVFAHLDRDLSDLGKTRRGRHPLPDSAAFCSKLGRWGITQSTQVVAYDAADGAFAARLWWMLRLLGHERIAVLDGGFAAWVGQGQKVEKQIPRPKPVTYTARFDVKQISSMAVVAARMAVPGSGPLIDARAPERYRGDIEPIDPVAGHIPGSINRHYALNLDVTGRFKAPGLLATEFKLMMGHHPATEVIHMCGSGVTACHNLLAMEHAGLRGSRVYAGSWSEWCSDSTRPVAKGDQPFGQLREAANS</sequence>
<keyword evidence="2" id="KW-0677">Repeat</keyword>
<dbReference type="EMBL" id="JACYTR010000025">
    <property type="protein sequence ID" value="MBD8526551.1"/>
    <property type="molecule type" value="Genomic_DNA"/>
</dbReference>
<evidence type="ECO:0000256" key="1">
    <source>
        <dbReference type="ARBA" id="ARBA00022679"/>
    </source>
</evidence>
<comment type="caution">
    <text evidence="4">The sequence shown here is derived from an EMBL/GenBank/DDBJ whole genome shotgun (WGS) entry which is preliminary data.</text>
</comment>
<dbReference type="SMART" id="SM00450">
    <property type="entry name" value="RHOD"/>
    <property type="match status" value="2"/>
</dbReference>
<dbReference type="PANTHER" id="PTHR11364:SF27">
    <property type="entry name" value="SULFURTRANSFERASE"/>
    <property type="match status" value="1"/>
</dbReference>
<dbReference type="AlphaFoldDB" id="A0AAW3ZQI9"/>
<keyword evidence="1" id="KW-0808">Transferase</keyword>
<dbReference type="PROSITE" id="PS50206">
    <property type="entry name" value="RHODANESE_3"/>
    <property type="match status" value="2"/>
</dbReference>
<accession>A0AAW3ZQI9</accession>
<dbReference type="Pfam" id="PF00581">
    <property type="entry name" value="Rhodanese"/>
    <property type="match status" value="2"/>
</dbReference>
<evidence type="ECO:0000259" key="3">
    <source>
        <dbReference type="PROSITE" id="PS50206"/>
    </source>
</evidence>
<protein>
    <submittedName>
        <fullName evidence="4">Sulfurtransferase</fullName>
    </submittedName>
</protein>
<keyword evidence="5" id="KW-1185">Reference proteome</keyword>
<dbReference type="InterPro" id="IPR045078">
    <property type="entry name" value="TST/MPST-like"/>
</dbReference>
<evidence type="ECO:0000256" key="2">
    <source>
        <dbReference type="ARBA" id="ARBA00022737"/>
    </source>
</evidence>
<dbReference type="InterPro" id="IPR001763">
    <property type="entry name" value="Rhodanese-like_dom"/>
</dbReference>
<feature type="domain" description="Rhodanese" evidence="3">
    <location>
        <begin position="17"/>
        <end position="136"/>
    </location>
</feature>
<dbReference type="CDD" id="cd01448">
    <property type="entry name" value="TST_Repeat_1"/>
    <property type="match status" value="1"/>
</dbReference>
<dbReference type="Proteomes" id="UP000613768">
    <property type="component" value="Unassembled WGS sequence"/>
</dbReference>
<dbReference type="PANTHER" id="PTHR11364">
    <property type="entry name" value="THIOSULFATE SULFERTANSFERASE"/>
    <property type="match status" value="1"/>
</dbReference>
<dbReference type="InterPro" id="IPR036873">
    <property type="entry name" value="Rhodanese-like_dom_sf"/>
</dbReference>
<dbReference type="RefSeq" id="WP_192029968.1">
    <property type="nucleotide sequence ID" value="NZ_JACYTR010000025.1"/>
</dbReference>
<evidence type="ECO:0000313" key="5">
    <source>
        <dbReference type="Proteomes" id="UP000613768"/>
    </source>
</evidence>
<dbReference type="SUPFAM" id="SSF52821">
    <property type="entry name" value="Rhodanese/Cell cycle control phosphatase"/>
    <property type="match status" value="2"/>
</dbReference>
<organism evidence="4 5">
    <name type="scientific">Pseudomarimonas arenosa</name>
    <dbReference type="NCBI Taxonomy" id="2774145"/>
    <lineage>
        <taxon>Bacteria</taxon>
        <taxon>Pseudomonadati</taxon>
        <taxon>Pseudomonadota</taxon>
        <taxon>Gammaproteobacteria</taxon>
        <taxon>Lysobacterales</taxon>
        <taxon>Lysobacteraceae</taxon>
        <taxon>Pseudomarimonas</taxon>
    </lineage>
</organism>
<dbReference type="Gene3D" id="3.40.250.10">
    <property type="entry name" value="Rhodanese-like domain"/>
    <property type="match status" value="2"/>
</dbReference>
<evidence type="ECO:0000313" key="4">
    <source>
        <dbReference type="EMBL" id="MBD8526551.1"/>
    </source>
</evidence>
<feature type="domain" description="Rhodanese" evidence="3">
    <location>
        <begin position="173"/>
        <end position="280"/>
    </location>
</feature>
<dbReference type="GO" id="GO:0004792">
    <property type="term" value="F:thiosulfate-cyanide sulfurtransferase activity"/>
    <property type="evidence" value="ECO:0007669"/>
    <property type="project" value="TreeGrafter"/>
</dbReference>
<name>A0AAW3ZQI9_9GAMM</name>
<proteinExistence type="predicted"/>